<dbReference type="AlphaFoldDB" id="Q16Y87"/>
<dbReference type="PaxDb" id="7159-AAEL008626-PA"/>
<protein>
    <submittedName>
        <fullName evidence="1">AAEL008626-PA</fullName>
    </submittedName>
</protein>
<name>Q16Y87_AEDAE</name>
<dbReference type="OMA" id="WRISKET"/>
<sequence>MSANMAFTIEPYRRGASFTDWFTRLKYFFKVNNVKEEDKMAYFVTLSGPSMFAEIKLLYPAGNFEEVAFEDLIAKLKSRLDKIEPDLVQRYKFSSRVQNPGETTEDFVLALKLQAEFCGFDNYKEIAILDRLIVGINDKNLRQRLLGEEKLSLANAEKIIATWEIAKANAGAVDEGPNGNTGFVAAIRNGSERAGIAYGKLNRTFDLAKRYQEEEAFRGTGSGRGPVKSRLGMRSYDEGHHSRGWRISKETKAGLFANGVQFLRNERAHQEKMF</sequence>
<dbReference type="STRING" id="7159.Q16Y87"/>
<dbReference type="HOGENOM" id="CLU_035540_3_1_1"/>
<organism evidence="1 2">
    <name type="scientific">Aedes aegypti</name>
    <name type="common">Yellowfever mosquito</name>
    <name type="synonym">Culex aegypti</name>
    <dbReference type="NCBI Taxonomy" id="7159"/>
    <lineage>
        <taxon>Eukaryota</taxon>
        <taxon>Metazoa</taxon>
        <taxon>Ecdysozoa</taxon>
        <taxon>Arthropoda</taxon>
        <taxon>Hexapoda</taxon>
        <taxon>Insecta</taxon>
        <taxon>Pterygota</taxon>
        <taxon>Neoptera</taxon>
        <taxon>Endopterygota</taxon>
        <taxon>Diptera</taxon>
        <taxon>Nematocera</taxon>
        <taxon>Culicoidea</taxon>
        <taxon>Culicidae</taxon>
        <taxon>Culicinae</taxon>
        <taxon>Aedini</taxon>
        <taxon>Aedes</taxon>
        <taxon>Stegomyia</taxon>
    </lineage>
</organism>
<dbReference type="eggNOG" id="ENOG502RTAP">
    <property type="taxonomic scope" value="Eukaryota"/>
</dbReference>
<dbReference type="PANTHER" id="PTHR33198:SF19">
    <property type="entry name" value="CCHC-TYPE DOMAIN-CONTAINING PROTEIN"/>
    <property type="match status" value="1"/>
</dbReference>
<dbReference type="PANTHER" id="PTHR33198">
    <property type="entry name" value="ANK_REP_REGION DOMAIN-CONTAINING PROTEIN-RELATED"/>
    <property type="match status" value="1"/>
</dbReference>
<reference evidence="1" key="2">
    <citation type="journal article" date="2007" name="Science">
        <title>Genome sequence of Aedes aegypti, a major arbovirus vector.</title>
        <authorList>
            <person name="Nene V."/>
            <person name="Wortman J.R."/>
            <person name="Lawson D."/>
            <person name="Haas B."/>
            <person name="Kodira C."/>
            <person name="Tu Z.J."/>
            <person name="Loftus B."/>
            <person name="Xi Z."/>
            <person name="Megy K."/>
            <person name="Grabherr M."/>
            <person name="Ren Q."/>
            <person name="Zdobnov E.M."/>
            <person name="Lobo N.F."/>
            <person name="Campbell K.S."/>
            <person name="Brown S.E."/>
            <person name="Bonaldo M.F."/>
            <person name="Zhu J."/>
            <person name="Sinkins S.P."/>
            <person name="Hogenkamp D.G."/>
            <person name="Amedeo P."/>
            <person name="Arensburger P."/>
            <person name="Atkinson P.W."/>
            <person name="Bidwell S."/>
            <person name="Biedler J."/>
            <person name="Birney E."/>
            <person name="Bruggner R.V."/>
            <person name="Costas J."/>
            <person name="Coy M.R."/>
            <person name="Crabtree J."/>
            <person name="Crawford M."/>
            <person name="Debruyn B."/>
            <person name="Decaprio D."/>
            <person name="Eiglmeier K."/>
            <person name="Eisenstadt E."/>
            <person name="El-Dorry H."/>
            <person name="Gelbart W.M."/>
            <person name="Gomes S.L."/>
            <person name="Hammond M."/>
            <person name="Hannick L.I."/>
            <person name="Hogan J.R."/>
            <person name="Holmes M.H."/>
            <person name="Jaffe D."/>
            <person name="Johnston J.S."/>
            <person name="Kennedy R.C."/>
            <person name="Koo H."/>
            <person name="Kravitz S."/>
            <person name="Kriventseva E.V."/>
            <person name="Kulp D."/>
            <person name="Labutti K."/>
            <person name="Lee E."/>
            <person name="Li S."/>
            <person name="Lovin D.D."/>
            <person name="Mao C."/>
            <person name="Mauceli E."/>
            <person name="Menck C.F."/>
            <person name="Miller J.R."/>
            <person name="Montgomery P."/>
            <person name="Mori A."/>
            <person name="Nascimento A.L."/>
            <person name="Naveira H.F."/>
            <person name="Nusbaum C."/>
            <person name="O'leary S."/>
            <person name="Orvis J."/>
            <person name="Pertea M."/>
            <person name="Quesneville H."/>
            <person name="Reidenbach K.R."/>
            <person name="Rogers Y.H."/>
            <person name="Roth C.W."/>
            <person name="Schneider J.R."/>
            <person name="Schatz M."/>
            <person name="Shumway M."/>
            <person name="Stanke M."/>
            <person name="Stinson E.O."/>
            <person name="Tubio J.M."/>
            <person name="Vanzee J.P."/>
            <person name="Verjovski-Almeida S."/>
            <person name="Werner D."/>
            <person name="White O."/>
            <person name="Wyder S."/>
            <person name="Zeng Q."/>
            <person name="Zhao Q."/>
            <person name="Zhao Y."/>
            <person name="Hill C.A."/>
            <person name="Raikhel A.S."/>
            <person name="Soares M.B."/>
            <person name="Knudson D.L."/>
            <person name="Lee N.H."/>
            <person name="Galagan J."/>
            <person name="Salzberg S.L."/>
            <person name="Paulsen I.T."/>
            <person name="Dimopoulos G."/>
            <person name="Collins F.H."/>
            <person name="Birren B."/>
            <person name="Fraser-Liggett C.M."/>
            <person name="Severson D.W."/>
        </authorList>
    </citation>
    <scope>NUCLEOTIDE SEQUENCE [LARGE SCALE GENOMIC DNA]</scope>
    <source>
        <strain evidence="1">Liverpool</strain>
    </source>
</reference>
<reference evidence="1" key="3">
    <citation type="submission" date="2012-09" db="EMBL/GenBank/DDBJ databases">
        <authorList>
            <consortium name="VectorBase"/>
        </authorList>
    </citation>
    <scope>NUCLEOTIDE SEQUENCE</scope>
    <source>
        <strain evidence="1">Liverpool</strain>
    </source>
</reference>
<gene>
    <name evidence="1" type="ORF">AaeL_AAEL008626</name>
</gene>
<accession>Q16Y87</accession>
<evidence type="ECO:0000313" key="1">
    <source>
        <dbReference type="EMBL" id="EAT39581.1"/>
    </source>
</evidence>
<evidence type="ECO:0000313" key="2">
    <source>
        <dbReference type="Proteomes" id="UP000682892"/>
    </source>
</evidence>
<dbReference type="VEuPathDB" id="VectorBase:AAEL011631"/>
<dbReference type="EMBL" id="CH477522">
    <property type="protein sequence ID" value="EAT39581.1"/>
    <property type="molecule type" value="Genomic_DNA"/>
</dbReference>
<proteinExistence type="predicted"/>
<reference evidence="1" key="1">
    <citation type="submission" date="2005-10" db="EMBL/GenBank/DDBJ databases">
        <authorList>
            <person name="Loftus B.J."/>
            <person name="Nene V.M."/>
            <person name="Hannick L.I."/>
            <person name="Bidwell S."/>
            <person name="Haas B."/>
            <person name="Amedeo P."/>
            <person name="Orvis J."/>
            <person name="Wortman J.R."/>
            <person name="White O.R."/>
            <person name="Salzberg S."/>
            <person name="Shumway M."/>
            <person name="Koo H."/>
            <person name="Zhao Y."/>
            <person name="Holmes M."/>
            <person name="Miller J."/>
            <person name="Schatz M."/>
            <person name="Pop M."/>
            <person name="Pai G."/>
            <person name="Utterback T."/>
            <person name="Rogers Y.-H."/>
            <person name="Kravitz S."/>
            <person name="Fraser C.M."/>
        </authorList>
    </citation>
    <scope>NUCLEOTIDE SEQUENCE</scope>
    <source>
        <strain evidence="1">Liverpool</strain>
    </source>
</reference>
<dbReference type="Proteomes" id="UP000682892">
    <property type="component" value="Unassembled WGS sequence"/>
</dbReference>
<dbReference type="PhylomeDB" id="Q16Y87"/>